<keyword evidence="1" id="KW-0472">Membrane</keyword>
<proteinExistence type="predicted"/>
<dbReference type="AlphaFoldDB" id="A0A832DQD5"/>
<comment type="caution">
    <text evidence="2">The sequence shown here is derived from an EMBL/GenBank/DDBJ whole genome shotgun (WGS) entry which is preliminary data.</text>
</comment>
<feature type="transmembrane region" description="Helical" evidence="1">
    <location>
        <begin position="28"/>
        <end position="48"/>
    </location>
</feature>
<evidence type="ECO:0000256" key="1">
    <source>
        <dbReference type="SAM" id="Phobius"/>
    </source>
</evidence>
<accession>A0A832DQD5</accession>
<keyword evidence="1" id="KW-1133">Transmembrane helix</keyword>
<name>A0A832DQD5_9AQUI</name>
<protein>
    <submittedName>
        <fullName evidence="2">Uncharacterized protein</fullName>
    </submittedName>
</protein>
<feature type="non-terminal residue" evidence="2">
    <location>
        <position position="117"/>
    </location>
</feature>
<keyword evidence="1" id="KW-0812">Transmembrane</keyword>
<organism evidence="2">
    <name type="scientific">Sulfurihydrogenibium azorense</name>
    <dbReference type="NCBI Taxonomy" id="309806"/>
    <lineage>
        <taxon>Bacteria</taxon>
        <taxon>Pseudomonadati</taxon>
        <taxon>Aquificota</taxon>
        <taxon>Aquificia</taxon>
        <taxon>Aquificales</taxon>
        <taxon>Hydrogenothermaceae</taxon>
        <taxon>Sulfurihydrogenibium</taxon>
    </lineage>
</organism>
<dbReference type="EMBL" id="DSFC01000068">
    <property type="protein sequence ID" value="HEV09004.1"/>
    <property type="molecule type" value="Genomic_DNA"/>
</dbReference>
<evidence type="ECO:0000313" key="2">
    <source>
        <dbReference type="EMBL" id="HEV09004.1"/>
    </source>
</evidence>
<gene>
    <name evidence="2" type="ORF">ENO34_01235</name>
</gene>
<reference evidence="2" key="1">
    <citation type="journal article" date="2020" name="mSystems">
        <title>Genome- and Community-Level Interaction Insights into Carbon Utilization and Element Cycling Functions of Hydrothermarchaeota in Hydrothermal Sediment.</title>
        <authorList>
            <person name="Zhou Z."/>
            <person name="Liu Y."/>
            <person name="Xu W."/>
            <person name="Pan J."/>
            <person name="Luo Z.H."/>
            <person name="Li M."/>
        </authorList>
    </citation>
    <scope>NUCLEOTIDE SEQUENCE [LARGE SCALE GENOMIC DNA]</scope>
    <source>
        <strain evidence="2">SpSt-1257</strain>
    </source>
</reference>
<dbReference type="Proteomes" id="UP000885621">
    <property type="component" value="Unassembled WGS sequence"/>
</dbReference>
<sequence length="117" mass="13966">MYTKFCLKVNYFIENILKIKSFATKITLVYFLVFIVSLIISSLILGLYQVEKDFKYAKQHIQLAVDIRQLLSQEKLEIYRDKLEKLLRNNLLEEIKKDQNIKTVNEVPVLKNKESFY</sequence>